<keyword evidence="2" id="KW-0378">Hydrolase</keyword>
<dbReference type="GO" id="GO:0008800">
    <property type="term" value="F:beta-lactamase activity"/>
    <property type="evidence" value="ECO:0007669"/>
    <property type="project" value="UniProtKB-EC"/>
</dbReference>
<evidence type="ECO:0000313" key="2">
    <source>
        <dbReference type="EMBL" id="AIY40725.1"/>
    </source>
</evidence>
<dbReference type="HOGENOM" id="CLU_3182386_0_0_4"/>
<dbReference type="Gene3D" id="3.40.710.10">
    <property type="entry name" value="DD-peptidase/beta-lactamase superfamily"/>
    <property type="match status" value="1"/>
</dbReference>
<protein>
    <submittedName>
        <fullName evidence="2">Beta-lactamase</fullName>
        <ecNumber evidence="2">3.5.2.6</ecNumber>
    </submittedName>
</protein>
<evidence type="ECO:0000256" key="1">
    <source>
        <dbReference type="SAM" id="MobiDB-lite"/>
    </source>
</evidence>
<sequence>MVTQSNPATGLNPPLPPQENVLINKTGSTNGFAGYVAFIPPRNWAS</sequence>
<reference evidence="3" key="1">
    <citation type="journal article" date="2014" name="Soil Biol. Biochem.">
        <title>Structure and function of bacterial communities in ageing soils: Insights from the Mendocino ecological staircase.</title>
        <authorList>
            <person name="Uroz S."/>
            <person name="Tech J.J."/>
            <person name="Sawaya N.A."/>
            <person name="Frey-Klett P."/>
            <person name="Leveau J.H.J."/>
        </authorList>
    </citation>
    <scope>NUCLEOTIDE SEQUENCE [LARGE SCALE GENOMIC DNA]</scope>
    <source>
        <strain evidence="3">Cal35</strain>
    </source>
</reference>
<gene>
    <name evidence="2" type="ORF">LT85_1567</name>
</gene>
<dbReference type="EC" id="3.5.2.6" evidence="2"/>
<feature type="region of interest" description="Disordered" evidence="1">
    <location>
        <begin position="1"/>
        <end position="23"/>
    </location>
</feature>
<dbReference type="STRING" id="279058.LT85_1567"/>
<keyword evidence="3" id="KW-1185">Reference proteome</keyword>
<evidence type="ECO:0000313" key="3">
    <source>
        <dbReference type="Proteomes" id="UP000030302"/>
    </source>
</evidence>
<dbReference type="KEGG" id="care:LT85_1567"/>
<dbReference type="EMBL" id="CP009962">
    <property type="protein sequence ID" value="AIY40725.1"/>
    <property type="molecule type" value="Genomic_DNA"/>
</dbReference>
<dbReference type="AlphaFoldDB" id="A0A0A1FAC7"/>
<proteinExistence type="predicted"/>
<dbReference type="InterPro" id="IPR012338">
    <property type="entry name" value="Beta-lactam/transpept-like"/>
</dbReference>
<name>A0A0A1FAC7_9BURK</name>
<dbReference type="Proteomes" id="UP000030302">
    <property type="component" value="Chromosome"/>
</dbReference>
<accession>A0A0A1FAC7</accession>
<organism evidence="2 3">
    <name type="scientific">Collimonas arenae</name>
    <dbReference type="NCBI Taxonomy" id="279058"/>
    <lineage>
        <taxon>Bacteria</taxon>
        <taxon>Pseudomonadati</taxon>
        <taxon>Pseudomonadota</taxon>
        <taxon>Betaproteobacteria</taxon>
        <taxon>Burkholderiales</taxon>
        <taxon>Oxalobacteraceae</taxon>
        <taxon>Collimonas</taxon>
    </lineage>
</organism>